<dbReference type="AlphaFoldDB" id="A0A833PEM8"/>
<comment type="caution">
    <text evidence="1">The sequence shown here is derived from an EMBL/GenBank/DDBJ whole genome shotgun (WGS) entry which is preliminary data.</text>
</comment>
<dbReference type="Proteomes" id="UP000490535">
    <property type="component" value="Unassembled WGS sequence"/>
</dbReference>
<proteinExistence type="predicted"/>
<dbReference type="Gene3D" id="3.40.980.10">
    <property type="entry name" value="MoaB/Mog-like domain"/>
    <property type="match status" value="1"/>
</dbReference>
<reference evidence="2" key="1">
    <citation type="journal article" date="2020" name="MBio">
        <title>Horizontal gene transfer to a defensive symbiont with a reduced genome amongst a multipartite beetle microbiome.</title>
        <authorList>
            <person name="Waterworth S.C."/>
            <person name="Florez L.V."/>
            <person name="Rees E.R."/>
            <person name="Hertweck C."/>
            <person name="Kaltenpoth M."/>
            <person name="Kwan J.C."/>
        </authorList>
    </citation>
    <scope>NUCLEOTIDE SEQUENCE [LARGE SCALE GENOMIC DNA]</scope>
</reference>
<dbReference type="Gene3D" id="3.90.105.10">
    <property type="entry name" value="Molybdopterin biosynthesis moea protein, domain 2"/>
    <property type="match status" value="1"/>
</dbReference>
<name>A0A833PEM8_ACIBZ</name>
<accession>A0A833PEM8</accession>
<evidence type="ECO:0000313" key="1">
    <source>
        <dbReference type="EMBL" id="KAF1025596.1"/>
    </source>
</evidence>
<sequence>MNMKNSDYVGKIFSKLVMISKIKPNSTLAEAVLLENCLDRRLSENVYANQNYPSVALSAICGKMLNIHQDITRIEQFKKIESVHFYGALRNGKDPYKIKIKSEYETGIPQYIKIGTIGNTVITTEQFQPWFDAAFLSVKKDNALTEINKGSGVIKVGDDYKEQDIILKKDTIITNTKKALLRQAGIEYVQVYKNTRFAILCVDYELEHFNKNFELEYIKDCMISWGYHFEVIKIKPSRYESNNCSIDDFEITTDIETYIQNIKKVTEDFDYIVACGLAVDQHLIQLGLFRSINELSVLTEQGLVHQKKYLIGNSFKMMVGGLRSPIKKETIKYLNEKGIPFCTRTKTYEDRAIVSYMPGYILDIIINMHIFIKPTILSHLYNKPVQPEWKIGVLNHDFDYQGIAESQHKFFWGCASDVHYGKDGEMNTTKIPEIKIINVENERPDMLNFFKECNCFIPVLNDSHQLKAGDYFYYLEI</sequence>
<dbReference type="Gene3D" id="2.170.190.11">
    <property type="entry name" value="Molybdopterin biosynthesis moea protein, domain 3"/>
    <property type="match status" value="1"/>
</dbReference>
<dbReference type="EMBL" id="WNDP01000037">
    <property type="protein sequence ID" value="KAF1025596.1"/>
    <property type="molecule type" value="Genomic_DNA"/>
</dbReference>
<gene>
    <name evidence="1" type="ORF">GAK29_01835</name>
</gene>
<protein>
    <recommendedName>
        <fullName evidence="3">MoeA protein</fullName>
    </recommendedName>
</protein>
<evidence type="ECO:0008006" key="3">
    <source>
        <dbReference type="Google" id="ProtNLM"/>
    </source>
</evidence>
<dbReference type="SUPFAM" id="SSF63882">
    <property type="entry name" value="MoeA N-terminal region -like"/>
    <property type="match status" value="1"/>
</dbReference>
<organism evidence="1 2">
    <name type="scientific">Acinetobacter bereziniae</name>
    <name type="common">Acinetobacter genomosp. 10</name>
    <dbReference type="NCBI Taxonomy" id="106648"/>
    <lineage>
        <taxon>Bacteria</taxon>
        <taxon>Pseudomonadati</taxon>
        <taxon>Pseudomonadota</taxon>
        <taxon>Gammaproteobacteria</taxon>
        <taxon>Moraxellales</taxon>
        <taxon>Moraxellaceae</taxon>
        <taxon>Acinetobacter</taxon>
    </lineage>
</organism>
<evidence type="ECO:0000313" key="2">
    <source>
        <dbReference type="Proteomes" id="UP000490535"/>
    </source>
</evidence>
<dbReference type="InterPro" id="IPR036425">
    <property type="entry name" value="MoaB/Mog-like_dom_sf"/>
</dbReference>
<dbReference type="GO" id="GO:0032324">
    <property type="term" value="P:molybdopterin cofactor biosynthetic process"/>
    <property type="evidence" value="ECO:0007669"/>
    <property type="project" value="InterPro"/>
</dbReference>
<dbReference type="InterPro" id="IPR036135">
    <property type="entry name" value="MoeA_linker/N_sf"/>
</dbReference>